<organism evidence="1 2">
    <name type="scientific">Methanospirillum purgamenti</name>
    <dbReference type="NCBI Taxonomy" id="2834276"/>
    <lineage>
        <taxon>Archaea</taxon>
        <taxon>Methanobacteriati</taxon>
        <taxon>Methanobacteriota</taxon>
        <taxon>Stenosarchaea group</taxon>
        <taxon>Methanomicrobia</taxon>
        <taxon>Methanomicrobiales</taxon>
        <taxon>Methanospirillaceae</taxon>
        <taxon>Methanospirillum</taxon>
    </lineage>
</organism>
<dbReference type="EMBL" id="CP075546">
    <property type="protein sequence ID" value="QVV89490.1"/>
    <property type="molecule type" value="Genomic_DNA"/>
</dbReference>
<gene>
    <name evidence="1" type="ORF">KHC33_02935</name>
</gene>
<dbReference type="AlphaFoldDB" id="A0A8E7EKH1"/>
<dbReference type="RefSeq" id="WP_214420284.1">
    <property type="nucleotide sequence ID" value="NZ_CP075546.1"/>
</dbReference>
<dbReference type="GeneID" id="65096105"/>
<dbReference type="PANTHER" id="PTHR37835:SF1">
    <property type="entry name" value="ALPHA-CLOSTRIPAIN"/>
    <property type="match status" value="1"/>
</dbReference>
<dbReference type="InterPro" id="IPR005077">
    <property type="entry name" value="Peptidase_C11"/>
</dbReference>
<evidence type="ECO:0000313" key="2">
    <source>
        <dbReference type="Proteomes" id="UP000680656"/>
    </source>
</evidence>
<dbReference type="Gene3D" id="3.40.50.11970">
    <property type="match status" value="1"/>
</dbReference>
<reference evidence="1 2" key="1">
    <citation type="submission" date="2021-05" db="EMBL/GenBank/DDBJ databases">
        <title>A novel Methanospirillum isolate from a pyrite-forming mixed culture.</title>
        <authorList>
            <person name="Bunk B."/>
            <person name="Sproer C."/>
            <person name="Spring S."/>
            <person name="Pester M."/>
        </authorList>
    </citation>
    <scope>NUCLEOTIDE SEQUENCE [LARGE SCALE GENOMIC DNA]</scope>
    <source>
        <strain evidence="1 2">J.3.6.1-F.2.7.3</strain>
    </source>
</reference>
<dbReference type="Pfam" id="PF03415">
    <property type="entry name" value="Peptidase_C11"/>
    <property type="match status" value="1"/>
</dbReference>
<protein>
    <recommendedName>
        <fullName evidence="3">Peptidase C11</fullName>
    </recommendedName>
</protein>
<accession>A0A8E7EKH1</accession>
<dbReference type="PANTHER" id="PTHR37835">
    <property type="entry name" value="ALPHA-CLOSTRIPAIN"/>
    <property type="match status" value="1"/>
</dbReference>
<dbReference type="KEGG" id="mrtj:KHC33_02935"/>
<dbReference type="Proteomes" id="UP000680656">
    <property type="component" value="Chromosome"/>
</dbReference>
<sequence length="638" mass="70458">MRVAHIFILLLFIWIIPVGMGEEAQDDRTQDLSHNLLVIYMIAGDLESNYQAATMNIAELLDGYGETSEEDLQIVLAYGGSKTPGFEGVTYVTVKELMDDASDGTIGNAENVLYYNPDADMSDRKILEHFLSWTGENYHADRKILVFWDHGSGYDGFGVDEVTEGLLSLTDISEALESSNSTFDLIGYDACLMGALEVAKAMEPYGILMIGSEETEPGTGWEYETWIKALGDNPDIEYEELGRIIVDAYMTRLDDTGKTLSVIDLTKIPALIEALDNLGTNLMPYTQSLDGYRIVGKAYQVPARYGADNREGGETSVDLSSFLMVIGNQTPDLADEVSTVSALIDETVLYHRNDDFVPESGGISIMSPSRITPDIYEELGDDGRIAPGWDSFFLNLLEVSGQDTEKPEIVTSGTCFVVDDPSNTASVYAEYYSVDEDDLILLGDEPLEADENGEYTLPDWDGRWFYLEDAKDTNNYALIGMSYDSIVPSGSLLFTSEIDLIRGSLNTSAVLNVYVNLQTGETKLVACPYTLRPNGVVQFSRQNLELKPNDTVYSYAWMIDETATTGGEWVEIGALDITEDTKLIYDILPDGTYAQALYAEYGNKPGDYAGIKLFQIENGEVNLTESETNITSVDEPEE</sequence>
<name>A0A8E7EKH1_9EURY</name>
<evidence type="ECO:0008006" key="3">
    <source>
        <dbReference type="Google" id="ProtNLM"/>
    </source>
</evidence>
<keyword evidence="2" id="KW-1185">Reference proteome</keyword>
<evidence type="ECO:0000313" key="1">
    <source>
        <dbReference type="EMBL" id="QVV89490.1"/>
    </source>
</evidence>
<proteinExistence type="predicted"/>